<protein>
    <submittedName>
        <fullName evidence="2">CubicO group peptidase, beta-lactamase class C family</fullName>
    </submittedName>
</protein>
<organism evidence="2 3">
    <name type="scientific">Actinomyces ruminicola</name>
    <dbReference type="NCBI Taxonomy" id="332524"/>
    <lineage>
        <taxon>Bacteria</taxon>
        <taxon>Bacillati</taxon>
        <taxon>Actinomycetota</taxon>
        <taxon>Actinomycetes</taxon>
        <taxon>Actinomycetales</taxon>
        <taxon>Actinomycetaceae</taxon>
        <taxon>Actinomyces</taxon>
    </lineage>
</organism>
<dbReference type="InterPro" id="IPR001466">
    <property type="entry name" value="Beta-lactam-related"/>
</dbReference>
<dbReference type="PANTHER" id="PTHR43283">
    <property type="entry name" value="BETA-LACTAMASE-RELATED"/>
    <property type="match status" value="1"/>
</dbReference>
<sequence length="273" mass="28706">MLTRFDFPVALIASELVGDAADARPRFRTLAEVGDINAVFPLASLTKPLVAWSALVAVDRHLLDLDAPAAPELPGATIRDLLAHASGVAPDATAALSAPRRRRIYSNRGFELLGQRLQEATATPLEEWVEAAVLEPLGLASISVPGSPAHSGTGSAADLSAFARELAAPTLVSPALAAAARRPVHPGLAGVLPGYGRQNPNDFGLGLEIRGAKHPHWTAAANSPETYGHFGQSGSFIWVDPVARRQAVFLGGRPFGTVHRENWPVLSAQVLAL</sequence>
<evidence type="ECO:0000259" key="1">
    <source>
        <dbReference type="Pfam" id="PF00144"/>
    </source>
</evidence>
<dbReference type="InterPro" id="IPR050789">
    <property type="entry name" value="Diverse_Enzym_Activities"/>
</dbReference>
<dbReference type="Proteomes" id="UP000198541">
    <property type="component" value="Unassembled WGS sequence"/>
</dbReference>
<dbReference type="Pfam" id="PF00144">
    <property type="entry name" value="Beta-lactamase"/>
    <property type="match status" value="1"/>
</dbReference>
<name>A0A1H0ENP3_9ACTO</name>
<accession>A0A1H0ENP3</accession>
<dbReference type="EMBL" id="FNIM01000017">
    <property type="protein sequence ID" value="SDN83992.1"/>
    <property type="molecule type" value="Genomic_DNA"/>
</dbReference>
<reference evidence="3" key="1">
    <citation type="submission" date="2016-10" db="EMBL/GenBank/DDBJ databases">
        <authorList>
            <person name="Varghese N."/>
            <person name="Submissions S."/>
        </authorList>
    </citation>
    <scope>NUCLEOTIDE SEQUENCE [LARGE SCALE GENOMIC DNA]</scope>
    <source>
        <strain evidence="3">DSM 27982</strain>
    </source>
</reference>
<dbReference type="Gene3D" id="3.40.710.10">
    <property type="entry name" value="DD-peptidase/beta-lactamase superfamily"/>
    <property type="match status" value="1"/>
</dbReference>
<dbReference type="InterPro" id="IPR012338">
    <property type="entry name" value="Beta-lactam/transpept-like"/>
</dbReference>
<dbReference type="RefSeq" id="WP_245690638.1">
    <property type="nucleotide sequence ID" value="NZ_FNIM01000017.1"/>
</dbReference>
<dbReference type="SUPFAM" id="SSF56601">
    <property type="entry name" value="beta-lactamase/transpeptidase-like"/>
    <property type="match status" value="1"/>
</dbReference>
<keyword evidence="3" id="KW-1185">Reference proteome</keyword>
<feature type="domain" description="Beta-lactamase-related" evidence="1">
    <location>
        <begin position="37"/>
        <end position="256"/>
    </location>
</feature>
<proteinExistence type="predicted"/>
<gene>
    <name evidence="2" type="ORF">SAMN05216355_11745</name>
</gene>
<evidence type="ECO:0000313" key="2">
    <source>
        <dbReference type="EMBL" id="SDN83992.1"/>
    </source>
</evidence>
<dbReference type="STRING" id="332524.SAMN04487766_101181"/>
<dbReference type="PANTHER" id="PTHR43283:SF15">
    <property type="entry name" value="CONSERVED PROTEIN"/>
    <property type="match status" value="1"/>
</dbReference>
<evidence type="ECO:0000313" key="3">
    <source>
        <dbReference type="Proteomes" id="UP000198541"/>
    </source>
</evidence>
<dbReference type="AlphaFoldDB" id="A0A1H0ENP3"/>